<keyword evidence="3" id="KW-1185">Reference proteome</keyword>
<feature type="non-terminal residue" evidence="2">
    <location>
        <position position="163"/>
    </location>
</feature>
<evidence type="ECO:0000313" key="3">
    <source>
        <dbReference type="Proteomes" id="UP000244855"/>
    </source>
</evidence>
<name>A0A2V1CXC6_9PLEO</name>
<dbReference type="EMBL" id="KZ806349">
    <property type="protein sequence ID" value="PVH90400.1"/>
    <property type="molecule type" value="Genomic_DNA"/>
</dbReference>
<dbReference type="Pfam" id="PF06985">
    <property type="entry name" value="HET"/>
    <property type="match status" value="1"/>
</dbReference>
<dbReference type="PANTHER" id="PTHR33112:SF1">
    <property type="entry name" value="HETEROKARYON INCOMPATIBILITY DOMAIN-CONTAINING PROTEIN"/>
    <property type="match status" value="1"/>
</dbReference>
<dbReference type="Proteomes" id="UP000244855">
    <property type="component" value="Unassembled WGS sequence"/>
</dbReference>
<feature type="non-terminal residue" evidence="2">
    <location>
        <position position="1"/>
    </location>
</feature>
<evidence type="ECO:0000259" key="1">
    <source>
        <dbReference type="Pfam" id="PF06985"/>
    </source>
</evidence>
<reference evidence="2 3" key="1">
    <citation type="journal article" date="2018" name="Sci. Rep.">
        <title>Comparative genomics provides insights into the lifestyle and reveals functional heterogeneity of dark septate endophytic fungi.</title>
        <authorList>
            <person name="Knapp D.G."/>
            <person name="Nemeth J.B."/>
            <person name="Barry K."/>
            <person name="Hainaut M."/>
            <person name="Henrissat B."/>
            <person name="Johnson J."/>
            <person name="Kuo A."/>
            <person name="Lim J.H.P."/>
            <person name="Lipzen A."/>
            <person name="Nolan M."/>
            <person name="Ohm R.A."/>
            <person name="Tamas L."/>
            <person name="Grigoriev I.V."/>
            <person name="Spatafora J.W."/>
            <person name="Nagy L.G."/>
            <person name="Kovacs G.M."/>
        </authorList>
    </citation>
    <scope>NUCLEOTIDE SEQUENCE [LARGE SCALE GENOMIC DNA]</scope>
    <source>
        <strain evidence="2 3">DSE2036</strain>
    </source>
</reference>
<dbReference type="STRING" id="97972.A0A2V1CXC6"/>
<organism evidence="2 3">
    <name type="scientific">Periconia macrospinosa</name>
    <dbReference type="NCBI Taxonomy" id="97972"/>
    <lineage>
        <taxon>Eukaryota</taxon>
        <taxon>Fungi</taxon>
        <taxon>Dikarya</taxon>
        <taxon>Ascomycota</taxon>
        <taxon>Pezizomycotina</taxon>
        <taxon>Dothideomycetes</taxon>
        <taxon>Pleosporomycetidae</taxon>
        <taxon>Pleosporales</taxon>
        <taxon>Massarineae</taxon>
        <taxon>Periconiaceae</taxon>
        <taxon>Periconia</taxon>
    </lineage>
</organism>
<dbReference type="PANTHER" id="PTHR33112">
    <property type="entry name" value="DOMAIN PROTEIN, PUTATIVE-RELATED"/>
    <property type="match status" value="1"/>
</dbReference>
<gene>
    <name evidence="2" type="ORF">DM02DRAFT_475294</name>
</gene>
<protein>
    <submittedName>
        <fullName evidence="2">HET-domain-containing protein</fullName>
    </submittedName>
</protein>
<dbReference type="OrthoDB" id="5428863at2759"/>
<dbReference type="AlphaFoldDB" id="A0A2V1CXC6"/>
<feature type="domain" description="Heterokaryon incompatibility" evidence="1">
    <location>
        <begin position="56"/>
        <end position="159"/>
    </location>
</feature>
<sequence length="163" mass="18010">QVVPDNFDVAKARSWLENCKKAHSDGCNESSSIVSGMKVIDCETLMIVDAQEGMNWVALSYVWGHAKPHPNYNSTQPGGPLIGLSRTVDDTIQVTRSLGYKYLWIDRYCIDQDDTASKRSQLERMDAIYRGAALTIIAAAGQDESHGLPSVGDTARKKQHILE</sequence>
<dbReference type="InterPro" id="IPR010730">
    <property type="entry name" value="HET"/>
</dbReference>
<proteinExistence type="predicted"/>
<accession>A0A2V1CXC6</accession>
<evidence type="ECO:0000313" key="2">
    <source>
        <dbReference type="EMBL" id="PVH90400.1"/>
    </source>
</evidence>